<dbReference type="RefSeq" id="WP_282219156.1">
    <property type="nucleotide sequence ID" value="NZ_CP118246.1"/>
</dbReference>
<dbReference type="EMBL" id="CP118246">
    <property type="protein sequence ID" value="WDR02754.1"/>
    <property type="molecule type" value="Genomic_DNA"/>
</dbReference>
<dbReference type="InterPro" id="IPR019056">
    <property type="entry name" value="Phage_TAC_6"/>
</dbReference>
<dbReference type="NCBIfam" id="TIGR02216">
    <property type="entry name" value="phage_TIGR02216"/>
    <property type="match status" value="1"/>
</dbReference>
<evidence type="ECO:0000313" key="2">
    <source>
        <dbReference type="Proteomes" id="UP001220530"/>
    </source>
</evidence>
<dbReference type="Proteomes" id="UP001220530">
    <property type="component" value="Chromosome"/>
</dbReference>
<accession>A0ABY7YNY9</accession>
<sequence length="63" mass="7056">MNAFPWANVMQFGFGVLKLSPEALWTMTPRELAAAMRGGQRTSASPLVRSELTRLMELYPDGR</sequence>
<gene>
    <name evidence="1" type="ORF">PSQ19_00495</name>
</gene>
<organism evidence="1 2">
    <name type="scientific">Devosia algicola</name>
    <dbReference type="NCBI Taxonomy" id="3026418"/>
    <lineage>
        <taxon>Bacteria</taxon>
        <taxon>Pseudomonadati</taxon>
        <taxon>Pseudomonadota</taxon>
        <taxon>Alphaproteobacteria</taxon>
        <taxon>Hyphomicrobiales</taxon>
        <taxon>Devosiaceae</taxon>
        <taxon>Devosia</taxon>
    </lineage>
</organism>
<name>A0ABY7YNY9_9HYPH</name>
<keyword evidence="2" id="KW-1185">Reference proteome</keyword>
<proteinExistence type="predicted"/>
<reference evidence="1 2" key="1">
    <citation type="submission" date="2023-02" db="EMBL/GenBank/DDBJ databases">
        <title>Devosia algicola sp. nov., isolated from the phycosphere of marine algae.</title>
        <authorList>
            <person name="Kim J.M."/>
            <person name="Lee J.K."/>
            <person name="Choi B.J."/>
            <person name="Bayburt H."/>
            <person name="Jeon C.O."/>
        </authorList>
    </citation>
    <scope>NUCLEOTIDE SEQUENCE [LARGE SCALE GENOMIC DNA]</scope>
    <source>
        <strain evidence="1 2">G20-9</strain>
    </source>
</reference>
<evidence type="ECO:0000313" key="1">
    <source>
        <dbReference type="EMBL" id="WDR02754.1"/>
    </source>
</evidence>
<dbReference type="InterPro" id="IPR011739">
    <property type="entry name" value="GTA_rcc01693"/>
</dbReference>
<protein>
    <submittedName>
        <fullName evidence="1">Phage tail assembly chaperone</fullName>
    </submittedName>
</protein>
<dbReference type="Pfam" id="PF09550">
    <property type="entry name" value="Phage_TAC_6"/>
    <property type="match status" value="1"/>
</dbReference>